<evidence type="ECO:0008006" key="4">
    <source>
        <dbReference type="Google" id="ProtNLM"/>
    </source>
</evidence>
<protein>
    <recommendedName>
        <fullName evidence="4">cGMP-dependent protein kinase interacting domain-containing protein</fullName>
    </recommendedName>
</protein>
<accession>A0AAX4JKI0</accession>
<dbReference type="GeneID" id="91090803"/>
<dbReference type="Proteomes" id="UP001355207">
    <property type="component" value="Chromosome 1"/>
</dbReference>
<feature type="region of interest" description="Disordered" evidence="1">
    <location>
        <begin position="101"/>
        <end position="130"/>
    </location>
</feature>
<feature type="region of interest" description="Disordered" evidence="1">
    <location>
        <begin position="13"/>
        <end position="56"/>
    </location>
</feature>
<gene>
    <name evidence="2" type="ORF">L201_000131</name>
</gene>
<feature type="compositionally biased region" description="Low complexity" evidence="1">
    <location>
        <begin position="21"/>
        <end position="42"/>
    </location>
</feature>
<feature type="region of interest" description="Disordered" evidence="1">
    <location>
        <begin position="147"/>
        <end position="199"/>
    </location>
</feature>
<feature type="compositionally biased region" description="Basic and acidic residues" evidence="1">
    <location>
        <begin position="183"/>
        <end position="199"/>
    </location>
</feature>
<dbReference type="AlphaFoldDB" id="A0AAX4JKI0"/>
<name>A0AAX4JKI0_9TREE</name>
<organism evidence="2 3">
    <name type="scientific">Kwoniella dendrophila CBS 6074</name>
    <dbReference type="NCBI Taxonomy" id="1295534"/>
    <lineage>
        <taxon>Eukaryota</taxon>
        <taxon>Fungi</taxon>
        <taxon>Dikarya</taxon>
        <taxon>Basidiomycota</taxon>
        <taxon>Agaricomycotina</taxon>
        <taxon>Tremellomycetes</taxon>
        <taxon>Tremellales</taxon>
        <taxon>Cryptococcaceae</taxon>
        <taxon>Kwoniella</taxon>
    </lineage>
</organism>
<dbReference type="EMBL" id="CP144098">
    <property type="protein sequence ID" value="WWC85269.1"/>
    <property type="molecule type" value="Genomic_DNA"/>
</dbReference>
<keyword evidence="3" id="KW-1185">Reference proteome</keyword>
<evidence type="ECO:0000313" key="3">
    <source>
        <dbReference type="Proteomes" id="UP001355207"/>
    </source>
</evidence>
<dbReference type="RefSeq" id="XP_066072032.1">
    <property type="nucleotide sequence ID" value="XM_066215935.1"/>
</dbReference>
<evidence type="ECO:0000313" key="2">
    <source>
        <dbReference type="EMBL" id="WWC85269.1"/>
    </source>
</evidence>
<sequence>MHLADLQSNKIGYFDKGFTRPSSKNPPKRPLSPSSLSSRSSSTHFNKRKSNIRHSTANLDSTISSLGQSTLYSNYKAQQAQQQLHSLKLRYSELERENEYLREKRDEDRKARQSAENDAKVSRESARRLRAENDKLATKNRELIIELSKQKRTSENESSQEENKTEEIMKLQVELEETQGKLTESEQKHKSDLAILDNHHNKEIKGYLKRIVGLHNRLD</sequence>
<proteinExistence type="predicted"/>
<evidence type="ECO:0000256" key="1">
    <source>
        <dbReference type="SAM" id="MobiDB-lite"/>
    </source>
</evidence>
<feature type="compositionally biased region" description="Basic and acidic residues" evidence="1">
    <location>
        <begin position="147"/>
        <end position="169"/>
    </location>
</feature>
<reference evidence="2 3" key="1">
    <citation type="submission" date="2024-01" db="EMBL/GenBank/DDBJ databases">
        <title>Comparative genomics of Cryptococcus and Kwoniella reveals pathogenesis evolution and contrasting modes of karyotype evolution via chromosome fusion or intercentromeric recombination.</title>
        <authorList>
            <person name="Coelho M.A."/>
            <person name="David-Palma M."/>
            <person name="Shea T."/>
            <person name="Bowers K."/>
            <person name="McGinley-Smith S."/>
            <person name="Mohammad A.W."/>
            <person name="Gnirke A."/>
            <person name="Yurkov A.M."/>
            <person name="Nowrousian M."/>
            <person name="Sun S."/>
            <person name="Cuomo C.A."/>
            <person name="Heitman J."/>
        </authorList>
    </citation>
    <scope>NUCLEOTIDE SEQUENCE [LARGE SCALE GENOMIC DNA]</scope>
    <source>
        <strain evidence="2 3">CBS 6074</strain>
    </source>
</reference>